<dbReference type="InterPro" id="IPR043160">
    <property type="entry name" value="Dynein_C_barrel"/>
</dbReference>
<dbReference type="GO" id="GO:0030286">
    <property type="term" value="C:dynein complex"/>
    <property type="evidence" value="ECO:0007669"/>
    <property type="project" value="InterPro"/>
</dbReference>
<evidence type="ECO:0000313" key="4">
    <source>
        <dbReference type="Proteomes" id="UP000325113"/>
    </source>
</evidence>
<dbReference type="FunFam" id="3.10.490.20:FF:000009">
    <property type="entry name" value="Dynein heavy chain 4"/>
    <property type="match status" value="1"/>
</dbReference>
<gene>
    <name evidence="3" type="ORF">FNF31_07946</name>
</gene>
<proteinExistence type="predicted"/>
<dbReference type="PANTHER" id="PTHR22878">
    <property type="entry name" value="DYNEIN HEAVY CHAIN 6, AXONEMAL-LIKE-RELATED"/>
    <property type="match status" value="1"/>
</dbReference>
<accession>A0A5A8BYW2</accession>
<dbReference type="EMBL" id="VLTM01000223">
    <property type="protein sequence ID" value="KAA0145828.1"/>
    <property type="molecule type" value="Genomic_DNA"/>
</dbReference>
<dbReference type="InterPro" id="IPR041658">
    <property type="entry name" value="AAA_lid_11"/>
</dbReference>
<dbReference type="Gene3D" id="1.20.1270.280">
    <property type="match status" value="1"/>
</dbReference>
<evidence type="ECO:0000259" key="2">
    <source>
        <dbReference type="Pfam" id="PF18199"/>
    </source>
</evidence>
<dbReference type="Pfam" id="PF18198">
    <property type="entry name" value="AAA_lid_11"/>
    <property type="match status" value="1"/>
</dbReference>
<reference evidence="3 4" key="1">
    <citation type="submission" date="2019-07" db="EMBL/GenBank/DDBJ databases">
        <title>Genomes of Cafeteria roenbergensis.</title>
        <authorList>
            <person name="Fischer M.G."/>
            <person name="Hackl T."/>
            <person name="Roman M."/>
        </authorList>
    </citation>
    <scope>NUCLEOTIDE SEQUENCE [LARGE SCALE GENOMIC DNA]</scope>
    <source>
        <strain evidence="3 4">Cflag</strain>
    </source>
</reference>
<name>A0A5A8BYW2_CAFRO</name>
<evidence type="ECO:0008006" key="5">
    <source>
        <dbReference type="Google" id="ProtNLM"/>
    </source>
</evidence>
<dbReference type="Pfam" id="PF18199">
    <property type="entry name" value="Dynein_C"/>
    <property type="match status" value="1"/>
</dbReference>
<dbReference type="InterPro" id="IPR026983">
    <property type="entry name" value="DHC"/>
</dbReference>
<dbReference type="Proteomes" id="UP000325113">
    <property type="component" value="Unassembled WGS sequence"/>
</dbReference>
<dbReference type="GO" id="GO:0007018">
    <property type="term" value="P:microtubule-based movement"/>
    <property type="evidence" value="ECO:0007669"/>
    <property type="project" value="InterPro"/>
</dbReference>
<evidence type="ECO:0000259" key="1">
    <source>
        <dbReference type="Pfam" id="PF18198"/>
    </source>
</evidence>
<dbReference type="InterPro" id="IPR041228">
    <property type="entry name" value="Dynein_C"/>
</dbReference>
<feature type="domain" description="Dynein heavy chain C-terminal" evidence="2">
    <location>
        <begin position="155"/>
        <end position="326"/>
    </location>
</feature>
<organism evidence="3 4">
    <name type="scientific">Cafeteria roenbergensis</name>
    <name type="common">Marine flagellate</name>
    <dbReference type="NCBI Taxonomy" id="33653"/>
    <lineage>
        <taxon>Eukaryota</taxon>
        <taxon>Sar</taxon>
        <taxon>Stramenopiles</taxon>
        <taxon>Bigyra</taxon>
        <taxon>Opalozoa</taxon>
        <taxon>Bicosoecida</taxon>
        <taxon>Cafeteriaceae</taxon>
        <taxon>Cafeteria</taxon>
    </lineage>
</organism>
<dbReference type="GO" id="GO:0051959">
    <property type="term" value="F:dynein light intermediate chain binding"/>
    <property type="evidence" value="ECO:0007669"/>
    <property type="project" value="InterPro"/>
</dbReference>
<feature type="domain" description="Dynein heavy chain AAA lid" evidence="1">
    <location>
        <begin position="4"/>
        <end position="98"/>
    </location>
</feature>
<dbReference type="Gene3D" id="1.10.8.720">
    <property type="entry name" value="Region D6 of dynein motor"/>
    <property type="match status" value="1"/>
</dbReference>
<dbReference type="Gene3D" id="3.10.490.20">
    <property type="match status" value="1"/>
</dbReference>
<protein>
    <recommendedName>
        <fullName evidence="5">Dynein heavy chain C-terminal domain-containing protein</fullName>
    </recommendedName>
</protein>
<evidence type="ECO:0000313" key="3">
    <source>
        <dbReference type="EMBL" id="KAA0145828.1"/>
    </source>
</evidence>
<dbReference type="GO" id="GO:0045505">
    <property type="term" value="F:dynein intermediate chain binding"/>
    <property type="evidence" value="ECO:0007669"/>
    <property type="project" value="InterPro"/>
</dbReference>
<dbReference type="InterPro" id="IPR042219">
    <property type="entry name" value="AAA_lid_11_sf"/>
</dbReference>
<comment type="caution">
    <text evidence="3">The sequence shown here is derived from an EMBL/GenBank/DDBJ whole genome shotgun (WGS) entry which is preliminary data.</text>
</comment>
<dbReference type="PANTHER" id="PTHR22878:SF69">
    <property type="entry name" value="DYNEIN HEAVY CHAIN"/>
    <property type="match status" value="1"/>
</dbReference>
<dbReference type="AlphaFoldDB" id="A0A5A8BYW2"/>
<sequence length="330" mass="37477">MENASGKIPWEDLRYIFGQIMYGGHIVNDFDRLLCVTYLEFYMRDELLDEMELFPFNRDEKDATFMSPSPTTYDRYVEHISTGIKGDTPIAFGLHPNAEIGFRTDRSEQFFLLLQELQPRDAAATEGASSPRDVARTMVENIMTHALGGARLAVVRTLDMWCTDLARRIEQLNEWRDNPMEIPRVTWISGFINPQSFLTAIRQQTAQKTGEELDKLAIQTDVQKKFAEEVDAPSSDGAYITGLFIVGARWDVTAGMVDKSRPREMFCPMPVVDARSVKADKLELKGYHECPVYKTEQRGPTFVFVAQLRSKSPPSRWIMAGVALIMDVGI</sequence>